<feature type="transmembrane region" description="Helical" evidence="2">
    <location>
        <begin position="49"/>
        <end position="69"/>
    </location>
</feature>
<protein>
    <submittedName>
        <fullName evidence="3">Uncharacterized protein</fullName>
    </submittedName>
</protein>
<dbReference type="PANTHER" id="PTHR36819:SF1">
    <property type="entry name" value="REGULATOR OF PHOSPHOLIPASE D SRF1"/>
    <property type="match status" value="1"/>
</dbReference>
<feature type="transmembrane region" description="Helical" evidence="2">
    <location>
        <begin position="225"/>
        <end position="246"/>
    </location>
</feature>
<dbReference type="AlphaFoldDB" id="A0A8H3E1S0"/>
<dbReference type="Proteomes" id="UP000663827">
    <property type="component" value="Unassembled WGS sequence"/>
</dbReference>
<feature type="transmembrane region" description="Helical" evidence="2">
    <location>
        <begin position="12"/>
        <end position="29"/>
    </location>
</feature>
<dbReference type="EMBL" id="CAJNJQ010002577">
    <property type="protein sequence ID" value="CAE7180036.1"/>
    <property type="molecule type" value="Genomic_DNA"/>
</dbReference>
<accession>A0A8H3E1S0</accession>
<sequence length="794" mass="87748">MGDWKDGILLKIANVVVYFAFLGSNIYTVAGPEGAYRSGKETYFTPAPYAFGIWSLIHLLLLGYIIYQFTENGKKTIIDGIGWRFPLLAIVNTVYVNVWTKGHYVIAFIFALFVSSTVSHIYYVVKKHHSSESVHDELWIHLPFSLYHGWTTVLIIVTAFEAFGVNALTHPAGVFTKVFVFLGLLFLEATAAAYAFQSEEGDIGGAIAITWALFAIYEHQRSSRFVHWAALAFAIISLFSILKSLYARTAGRRGNVLHDEERAPLVAAYAADEPDPEPIPTHVSAPELIRQPSPVPSTRPHLTDHASLVSSTAESNKWFSFALPRWGAGTHEPQREEEEEKDHDGGRKFHWPFMAGLGNLGSGPTAAQLENLAQRLEQREQEEQEYEEPRRSRSLSSRSVQSLPPRMSSPSPSLTLPPPEPIPQQDAIPSPMTPRHDMFTVAHSKTPGWASPWNPARLFPGSVASSPSGRKRRGKRGEDEKKWDGVPGAPDRTYRDNFHSRDRSWGGTAWEPVQSIPMQVRAPTPEGGEDGRHVSEHTLDQPPRAQKGSDDACPDRRACLAAPEQMDEFLVVPGVCSAGAYPLAHSTVADRLSPSAVVIPDYFILFRLLNISLTSSTLALAVHMRKVELGFHILGSIGSSPTLVIIFGPPTLIHVLIAIYAEYFGKPLGLWQTSSKLFHTLAETLFICMWSASLSLCLDNYLTAPIKCAPLSATRWWTHLQPSLSLDPLTHLSEGEDIRTELCSCQRALIALVIFGLLSYIANLVISLFRIFEKVKSTSGLVDSSVRTAGLGIV</sequence>
<feature type="transmembrane region" description="Helical" evidence="2">
    <location>
        <begin position="643"/>
        <end position="665"/>
    </location>
</feature>
<evidence type="ECO:0000313" key="4">
    <source>
        <dbReference type="Proteomes" id="UP000663827"/>
    </source>
</evidence>
<feature type="region of interest" description="Disordered" evidence="1">
    <location>
        <begin position="276"/>
        <end position="307"/>
    </location>
</feature>
<feature type="compositionally biased region" description="Basic and acidic residues" evidence="1">
    <location>
        <begin position="492"/>
        <end position="504"/>
    </location>
</feature>
<name>A0A8H3E1S0_9AGAM</name>
<feature type="transmembrane region" description="Helical" evidence="2">
    <location>
        <begin position="604"/>
        <end position="622"/>
    </location>
</feature>
<feature type="transmembrane region" description="Helical" evidence="2">
    <location>
        <begin position="104"/>
        <end position="125"/>
    </location>
</feature>
<evidence type="ECO:0000256" key="2">
    <source>
        <dbReference type="SAM" id="Phobius"/>
    </source>
</evidence>
<feature type="transmembrane region" description="Helical" evidence="2">
    <location>
        <begin position="748"/>
        <end position="772"/>
    </location>
</feature>
<comment type="caution">
    <text evidence="3">The sequence shown here is derived from an EMBL/GenBank/DDBJ whole genome shotgun (WGS) entry which is preliminary data.</text>
</comment>
<feature type="compositionally biased region" description="Basic and acidic residues" evidence="1">
    <location>
        <begin position="377"/>
        <end position="391"/>
    </location>
</feature>
<feature type="transmembrane region" description="Helical" evidence="2">
    <location>
        <begin position="146"/>
        <end position="168"/>
    </location>
</feature>
<feature type="region of interest" description="Disordered" evidence="1">
    <location>
        <begin position="377"/>
        <end position="437"/>
    </location>
</feature>
<gene>
    <name evidence="3" type="ORF">RDB_LOCUS115643</name>
</gene>
<evidence type="ECO:0000256" key="1">
    <source>
        <dbReference type="SAM" id="MobiDB-lite"/>
    </source>
</evidence>
<keyword evidence="2" id="KW-0812">Transmembrane</keyword>
<evidence type="ECO:0000313" key="3">
    <source>
        <dbReference type="EMBL" id="CAE7180036.1"/>
    </source>
</evidence>
<dbReference type="InterPro" id="IPR037737">
    <property type="entry name" value="Srf1"/>
</dbReference>
<feature type="region of interest" description="Disordered" evidence="1">
    <location>
        <begin position="329"/>
        <end position="365"/>
    </location>
</feature>
<keyword evidence="2" id="KW-1133">Transmembrane helix</keyword>
<dbReference type="PANTHER" id="PTHR36819">
    <property type="entry name" value="REGULATOR OF PHOSPHOLIPASE D SRF1"/>
    <property type="match status" value="1"/>
</dbReference>
<proteinExistence type="predicted"/>
<keyword evidence="2" id="KW-0472">Membrane</keyword>
<feature type="transmembrane region" description="Helical" evidence="2">
    <location>
        <begin position="174"/>
        <end position="196"/>
    </location>
</feature>
<feature type="compositionally biased region" description="Basic and acidic residues" evidence="1">
    <location>
        <begin position="529"/>
        <end position="539"/>
    </location>
</feature>
<dbReference type="GO" id="GO:0071944">
    <property type="term" value="C:cell periphery"/>
    <property type="evidence" value="ECO:0007669"/>
    <property type="project" value="TreeGrafter"/>
</dbReference>
<reference evidence="3" key="1">
    <citation type="submission" date="2021-01" db="EMBL/GenBank/DDBJ databases">
        <authorList>
            <person name="Kaushik A."/>
        </authorList>
    </citation>
    <scope>NUCLEOTIDE SEQUENCE</scope>
    <source>
        <strain evidence="3">AG5</strain>
    </source>
</reference>
<feature type="compositionally biased region" description="Low complexity" evidence="1">
    <location>
        <begin position="394"/>
        <end position="414"/>
    </location>
</feature>
<organism evidence="3 4">
    <name type="scientific">Rhizoctonia solani</name>
    <dbReference type="NCBI Taxonomy" id="456999"/>
    <lineage>
        <taxon>Eukaryota</taxon>
        <taxon>Fungi</taxon>
        <taxon>Dikarya</taxon>
        <taxon>Basidiomycota</taxon>
        <taxon>Agaricomycotina</taxon>
        <taxon>Agaricomycetes</taxon>
        <taxon>Cantharellales</taxon>
        <taxon>Ceratobasidiaceae</taxon>
        <taxon>Rhizoctonia</taxon>
    </lineage>
</organism>
<feature type="region of interest" description="Disordered" evidence="1">
    <location>
        <begin position="459"/>
        <end position="554"/>
    </location>
</feature>
<dbReference type="GO" id="GO:0000324">
    <property type="term" value="C:fungal-type vacuole"/>
    <property type="evidence" value="ECO:0007669"/>
    <property type="project" value="TreeGrafter"/>
</dbReference>